<organism evidence="2 3">
    <name type="scientific">Tanacetum coccineum</name>
    <dbReference type="NCBI Taxonomy" id="301880"/>
    <lineage>
        <taxon>Eukaryota</taxon>
        <taxon>Viridiplantae</taxon>
        <taxon>Streptophyta</taxon>
        <taxon>Embryophyta</taxon>
        <taxon>Tracheophyta</taxon>
        <taxon>Spermatophyta</taxon>
        <taxon>Magnoliopsida</taxon>
        <taxon>eudicotyledons</taxon>
        <taxon>Gunneridae</taxon>
        <taxon>Pentapetalae</taxon>
        <taxon>asterids</taxon>
        <taxon>campanulids</taxon>
        <taxon>Asterales</taxon>
        <taxon>Asteraceae</taxon>
        <taxon>Asteroideae</taxon>
        <taxon>Anthemideae</taxon>
        <taxon>Anthemidinae</taxon>
        <taxon>Tanacetum</taxon>
    </lineage>
</organism>
<dbReference type="Proteomes" id="UP001151760">
    <property type="component" value="Unassembled WGS sequence"/>
</dbReference>
<feature type="compositionally biased region" description="Low complexity" evidence="1">
    <location>
        <begin position="751"/>
        <end position="762"/>
    </location>
</feature>
<feature type="compositionally biased region" description="Low complexity" evidence="1">
    <location>
        <begin position="275"/>
        <end position="284"/>
    </location>
</feature>
<gene>
    <name evidence="2" type="ORF">Tco_0955344</name>
</gene>
<evidence type="ECO:0000313" key="2">
    <source>
        <dbReference type="EMBL" id="GJT46629.1"/>
    </source>
</evidence>
<sequence>MFKQLHINISLADALILIPKYKKMLKSLLSNKEKLLELENTPLNENCSTVILKKLPEKLGDPGKFLIPLPFKALFLPEWTLELQTGRIVLWLECKICLCFRLERLPFPADFVIVDYESDPRVPLILGRHFLRTARALIDVHGEEMILRDGDERLILNMRHDTSSYSNKPQKESINMIDIYNVSHKDYLEDLFANEKITNHQSGNPTFSSHTDLTSSEVINLLIGNPTPISEPVTKSSSSPMVSDIRQKDKRHIKKDKTEHRIGKSKKSKSKSTKKSTPIKSTVKVKAETEEMLNGPTRCGEPLYGHPCRWCTCERCGNDLRDGYCFLCHSRNGDSFTYDSTPNSFDNPPDFSYPPPQPQYVPYSCELCGNDAHHGYDCPPQVPFVYNQDPCFNQNFDYFPQTSPSFPQQYPCCEDCGGPHETFQCQPMNYYEPNPCYDSNYSGFDQFEPPQFPVIHQPIREKTCAELLAEERAANINTQPMQYSVVHQPPQEETSLEFLQDQRNLINSVQTFLGKFKRFSFYETPKVISLAWETISEIERAFEDKQYQPEGILELFRKLHDDVQNIHEELAEYINTPNWNRPIVYYDDDDDEDYTIAITPVLSTEEPVDSLIMEDEHLDTIPATESDEVIKSSVEDLVPIPSESEGIPDKMCDVPFRDNSPPLDISKDQFEGFSDSNDDSTSIDDDSFSIDDIDYVEASPPDSELVSLEEVKDFHTEDGEIEDDILREKLSKINLLIAKIEAINSNPPPSSDFVTKSSSTSPLRMGSFQSQSVGSSNTDVLDFTMLASFFYQKSQSRQHGKSESDSYYLSD</sequence>
<dbReference type="EMBL" id="BQNB010016000">
    <property type="protein sequence ID" value="GJT46629.1"/>
    <property type="molecule type" value="Genomic_DNA"/>
</dbReference>
<dbReference type="Gene3D" id="2.40.70.10">
    <property type="entry name" value="Acid Proteases"/>
    <property type="match status" value="1"/>
</dbReference>
<feature type="region of interest" description="Disordered" evidence="1">
    <location>
        <begin position="747"/>
        <end position="775"/>
    </location>
</feature>
<dbReference type="InterPro" id="IPR021109">
    <property type="entry name" value="Peptidase_aspartic_dom_sf"/>
</dbReference>
<evidence type="ECO:0000313" key="3">
    <source>
        <dbReference type="Proteomes" id="UP001151760"/>
    </source>
</evidence>
<feature type="region of interest" description="Disordered" evidence="1">
    <location>
        <begin position="225"/>
        <end position="288"/>
    </location>
</feature>
<name>A0ABQ5E717_9ASTR</name>
<keyword evidence="3" id="KW-1185">Reference proteome</keyword>
<accession>A0ABQ5E717</accession>
<protein>
    <submittedName>
        <fullName evidence="2">Pre-mRNA splicing Prp18-interacting factor</fullName>
    </submittedName>
</protein>
<dbReference type="PANTHER" id="PTHR33067:SF9">
    <property type="entry name" value="RNA-DIRECTED DNA POLYMERASE"/>
    <property type="match status" value="1"/>
</dbReference>
<reference evidence="2" key="1">
    <citation type="journal article" date="2022" name="Int. J. Mol. Sci.">
        <title>Draft Genome of Tanacetum Coccineum: Genomic Comparison of Closely Related Tanacetum-Family Plants.</title>
        <authorList>
            <person name="Yamashiro T."/>
            <person name="Shiraishi A."/>
            <person name="Nakayama K."/>
            <person name="Satake H."/>
        </authorList>
    </citation>
    <scope>NUCLEOTIDE SEQUENCE</scope>
</reference>
<evidence type="ECO:0000256" key="1">
    <source>
        <dbReference type="SAM" id="MobiDB-lite"/>
    </source>
</evidence>
<proteinExistence type="predicted"/>
<feature type="region of interest" description="Disordered" evidence="1">
    <location>
        <begin position="658"/>
        <end position="687"/>
    </location>
</feature>
<comment type="caution">
    <text evidence="2">The sequence shown here is derived from an EMBL/GenBank/DDBJ whole genome shotgun (WGS) entry which is preliminary data.</text>
</comment>
<reference evidence="2" key="2">
    <citation type="submission" date="2022-01" db="EMBL/GenBank/DDBJ databases">
        <authorList>
            <person name="Yamashiro T."/>
            <person name="Shiraishi A."/>
            <person name="Satake H."/>
            <person name="Nakayama K."/>
        </authorList>
    </citation>
    <scope>NUCLEOTIDE SEQUENCE</scope>
</reference>
<dbReference type="PANTHER" id="PTHR33067">
    <property type="entry name" value="RNA-DIRECTED DNA POLYMERASE-RELATED"/>
    <property type="match status" value="1"/>
</dbReference>
<feature type="compositionally biased region" description="Acidic residues" evidence="1">
    <location>
        <begin position="676"/>
        <end position="687"/>
    </location>
</feature>
<feature type="compositionally biased region" description="Basic residues" evidence="1">
    <location>
        <begin position="263"/>
        <end position="274"/>
    </location>
</feature>